<organism evidence="2 3">
    <name type="scientific">Sulfurovum lithotrophicum</name>
    <dbReference type="NCBI Taxonomy" id="206403"/>
    <lineage>
        <taxon>Bacteria</taxon>
        <taxon>Pseudomonadati</taxon>
        <taxon>Campylobacterota</taxon>
        <taxon>Epsilonproteobacteria</taxon>
        <taxon>Campylobacterales</taxon>
        <taxon>Sulfurovaceae</taxon>
        <taxon>Sulfurovum</taxon>
    </lineage>
</organism>
<dbReference type="AlphaFoldDB" id="A0A7U4M0H0"/>
<sequence>MFLEKNSSNKSRSDIRNIVTLDAYTDKKYIFKGDKFESLKKLSYNKSNFIASYVSNKDIITAKVHLSRSIPEEDVQDILDIKAYEELGLDQATDYAISHEEVNTTAEEREFHIFVAQPEVLESLFLPAKEETKYLDLIVPAPLLYKTIYKRDILQDSGIHCFLYFNTFDASVTFYNNGEYLYSKSIDFSLEHIYDKYCELVGEKIDEEEFFTILESEGLKATDSAYQQNLMKIFGEVFITINDIIIYIKRAFKLETIDNMYIGSVQGPIIGLDDYSENYLGLQSGDFNFDYHISSDEWYTDQLQYLMLLSSLDYLEDEASVVNLTMFPRPPSFLNRASGQFIIATVAAISVGLAYPLVYLVGSYANEAKIYALKIQNDQLTAEANKYKKILGEKKKIITGLDKRIATLSKTYNNKAKTLTSIYDKKVNYRLKSEIFYSIAEDLEKNNVNVDRVYSKENTIWLSLVSSDDRKLTELIKYISDKHFDEINSIDIELIKKDPDSAYYKGLLKVDLR</sequence>
<dbReference type="EMBL" id="CP011308">
    <property type="protein sequence ID" value="AKF24574.1"/>
    <property type="molecule type" value="Genomic_DNA"/>
</dbReference>
<protein>
    <submittedName>
        <fullName evidence="2">Uncharacterized protein</fullName>
    </submittedName>
</protein>
<dbReference type="Proteomes" id="UP000034444">
    <property type="component" value="Chromosome"/>
</dbReference>
<feature type="transmembrane region" description="Helical" evidence="1">
    <location>
        <begin position="341"/>
        <end position="361"/>
    </location>
</feature>
<accession>A0A7U4M0H0</accession>
<evidence type="ECO:0000256" key="1">
    <source>
        <dbReference type="SAM" id="Phobius"/>
    </source>
</evidence>
<keyword evidence="1" id="KW-1133">Transmembrane helix</keyword>
<dbReference type="KEGG" id="slh:YH65_03570"/>
<reference evidence="3" key="2">
    <citation type="journal article" date="2017" name="Stand. Genomic Sci.">
        <title>Complete genome sequence of the sulfur-oxidizing chemolithoautotrophic Sulfurovum lithotrophicum 42BKTT.</title>
        <authorList>
            <person name="Jeon W."/>
            <person name="Priscilla L."/>
            <person name="Park G."/>
            <person name="Lee H."/>
            <person name="Lee N."/>
            <person name="Lee D."/>
            <person name="Kwon H."/>
            <person name="Ahn I."/>
            <person name="Lee C."/>
            <person name="Lee H."/>
            <person name="Ahn J."/>
        </authorList>
    </citation>
    <scope>NUCLEOTIDE SEQUENCE [LARGE SCALE GENOMIC DNA]</scope>
    <source>
        <strain evidence="3">ATCC BAA-797 / 42BKT</strain>
    </source>
</reference>
<gene>
    <name evidence="2" type="ORF">YH65_03570</name>
</gene>
<keyword evidence="1" id="KW-0472">Membrane</keyword>
<dbReference type="OrthoDB" id="5372287at2"/>
<keyword evidence="3" id="KW-1185">Reference proteome</keyword>
<proteinExistence type="predicted"/>
<evidence type="ECO:0000313" key="3">
    <source>
        <dbReference type="Proteomes" id="UP000034444"/>
    </source>
</evidence>
<evidence type="ECO:0000313" key="2">
    <source>
        <dbReference type="EMBL" id="AKF24574.1"/>
    </source>
</evidence>
<reference evidence="2 3" key="1">
    <citation type="submission" date="2015-04" db="EMBL/GenBank/DDBJ databases">
        <title>Complete genome sequence of Sulfurovum lithotrophicum ATCC BAA-797T.</title>
        <authorList>
            <person name="Ahn J."/>
            <person name="Park G."/>
            <person name="Jeon W."/>
            <person name="Jang Y."/>
            <person name="Jang M."/>
            <person name="Lee H."/>
            <person name="Lee H."/>
        </authorList>
    </citation>
    <scope>NUCLEOTIDE SEQUENCE [LARGE SCALE GENOMIC DNA]</scope>
    <source>
        <strain evidence="3">ATCC BAA-797 / 42BKT</strain>
    </source>
</reference>
<name>A0A7U4M0H0_9BACT</name>
<keyword evidence="1" id="KW-0812">Transmembrane</keyword>